<sequence length="269" mass="29685">MSEAPAPVFLGGCPRSGLTLLRALLSTHPGIYCGSDTVLAPPIVMQWKSFSTSLGQLHSTDFALDAEAVRQNMAQLLIGVLGPGDSVQIVDKSPLNVVVFADLARLLPQAKFVHVVRDGRDVAASLLERDWRHPQTGQAFDHVRDPLAALTYWARLAGAGLRAEAEIGPQRCLRVRYEDLVQRPKRTLKALFAFMELEMPRDVFEFHRRSLDLVGTERDSEALLSKPLTRNRVGRAPAPLKARAHSISQISSLLAQLGYPPSPRRITQM</sequence>
<accession>A0A4S2HF66</accession>
<dbReference type="RefSeq" id="WP_135943942.1">
    <property type="nucleotide sequence ID" value="NZ_BMEI01000001.1"/>
</dbReference>
<evidence type="ECO:0000256" key="1">
    <source>
        <dbReference type="ARBA" id="ARBA00022679"/>
    </source>
</evidence>
<protein>
    <submittedName>
        <fullName evidence="2">Sulfotransferase</fullName>
    </submittedName>
</protein>
<keyword evidence="1 2" id="KW-0808">Transferase</keyword>
<dbReference type="Pfam" id="PF13469">
    <property type="entry name" value="Sulfotransfer_3"/>
    <property type="match status" value="1"/>
</dbReference>
<reference evidence="2 3" key="1">
    <citation type="journal article" date="2013" name="Int. J. Syst. Evol. Microbiol.">
        <title>Marinicauda pacifica gen. nov., sp. nov., a prosthecate alphaproteobacterium of the family Hyphomonadaceae isolated from deep seawater.</title>
        <authorList>
            <person name="Zhang X.Y."/>
            <person name="Li G.W."/>
            <person name="Wang C.S."/>
            <person name="Zhang Y.J."/>
            <person name="Xu X.W."/>
            <person name="Li H."/>
            <person name="Liu A."/>
            <person name="Liu C."/>
            <person name="Xie B.B."/>
            <person name="Qin Q.L."/>
            <person name="Xu Z."/>
            <person name="Chen X.L."/>
            <person name="Zhou B.C."/>
            <person name="Zhang Y.Z."/>
        </authorList>
    </citation>
    <scope>NUCLEOTIDE SEQUENCE [LARGE SCALE GENOMIC DNA]</scope>
    <source>
        <strain evidence="2 3">P-1 km-3</strain>
    </source>
</reference>
<evidence type="ECO:0000313" key="2">
    <source>
        <dbReference type="EMBL" id="TGY94745.1"/>
    </source>
</evidence>
<dbReference type="OrthoDB" id="977108at2"/>
<dbReference type="SUPFAM" id="SSF52540">
    <property type="entry name" value="P-loop containing nucleoside triphosphate hydrolases"/>
    <property type="match status" value="1"/>
</dbReference>
<evidence type="ECO:0000313" key="3">
    <source>
        <dbReference type="Proteomes" id="UP000305451"/>
    </source>
</evidence>
<dbReference type="PANTHER" id="PTHR12788:SF10">
    <property type="entry name" value="PROTEIN-TYROSINE SULFOTRANSFERASE"/>
    <property type="match status" value="1"/>
</dbReference>
<dbReference type="PANTHER" id="PTHR12788">
    <property type="entry name" value="PROTEIN-TYROSINE SULFOTRANSFERASE 2"/>
    <property type="match status" value="1"/>
</dbReference>
<organism evidence="2 3">
    <name type="scientific">Marinicauda pacifica</name>
    <dbReference type="NCBI Taxonomy" id="1133559"/>
    <lineage>
        <taxon>Bacteria</taxon>
        <taxon>Pseudomonadati</taxon>
        <taxon>Pseudomonadota</taxon>
        <taxon>Alphaproteobacteria</taxon>
        <taxon>Maricaulales</taxon>
        <taxon>Maricaulaceae</taxon>
        <taxon>Marinicauda</taxon>
    </lineage>
</organism>
<keyword evidence="3" id="KW-1185">Reference proteome</keyword>
<dbReference type="EMBL" id="SRXV01000001">
    <property type="protein sequence ID" value="TGY94745.1"/>
    <property type="molecule type" value="Genomic_DNA"/>
</dbReference>
<dbReference type="GO" id="GO:0008476">
    <property type="term" value="F:protein-tyrosine sulfotransferase activity"/>
    <property type="evidence" value="ECO:0007669"/>
    <property type="project" value="InterPro"/>
</dbReference>
<dbReference type="AlphaFoldDB" id="A0A4S2HF66"/>
<proteinExistence type="predicted"/>
<dbReference type="InterPro" id="IPR027417">
    <property type="entry name" value="P-loop_NTPase"/>
</dbReference>
<name>A0A4S2HF66_9PROT</name>
<dbReference type="Gene3D" id="3.40.50.300">
    <property type="entry name" value="P-loop containing nucleotide triphosphate hydrolases"/>
    <property type="match status" value="1"/>
</dbReference>
<gene>
    <name evidence="2" type="ORF">E5162_05620</name>
</gene>
<comment type="caution">
    <text evidence="2">The sequence shown here is derived from an EMBL/GenBank/DDBJ whole genome shotgun (WGS) entry which is preliminary data.</text>
</comment>
<dbReference type="Proteomes" id="UP000305451">
    <property type="component" value="Unassembled WGS sequence"/>
</dbReference>
<dbReference type="InterPro" id="IPR026634">
    <property type="entry name" value="TPST-like"/>
</dbReference>